<dbReference type="InterPro" id="IPR015815">
    <property type="entry name" value="HIBADH-related"/>
</dbReference>
<feature type="domain" description="6-phosphogluconate dehydrogenase NADP-binding" evidence="5">
    <location>
        <begin position="7"/>
        <end position="166"/>
    </location>
</feature>
<dbReference type="Gene3D" id="3.40.50.720">
    <property type="entry name" value="NAD(P)-binding Rossmann-like Domain"/>
    <property type="match status" value="1"/>
</dbReference>
<evidence type="ECO:0000313" key="8">
    <source>
        <dbReference type="Proteomes" id="UP000323393"/>
    </source>
</evidence>
<dbReference type="GO" id="GO:0051287">
    <property type="term" value="F:NAD binding"/>
    <property type="evidence" value="ECO:0007669"/>
    <property type="project" value="InterPro"/>
</dbReference>
<dbReference type="PANTHER" id="PTHR43060:SF15">
    <property type="entry name" value="3-HYDROXYISOBUTYRATE DEHYDROGENASE-LIKE 1, MITOCHONDRIAL-RELATED"/>
    <property type="match status" value="1"/>
</dbReference>
<feature type="active site" evidence="4">
    <location>
        <position position="175"/>
    </location>
</feature>
<evidence type="ECO:0000259" key="6">
    <source>
        <dbReference type="Pfam" id="PF14833"/>
    </source>
</evidence>
<dbReference type="InterPro" id="IPR013328">
    <property type="entry name" value="6PGD_dom2"/>
</dbReference>
<reference evidence="7 8" key="1">
    <citation type="submission" date="2019-08" db="EMBL/GenBank/DDBJ databases">
        <title>Bacillus genomes from the desert of Cuatro Cienegas, Coahuila.</title>
        <authorList>
            <person name="Olmedo-Alvarez G."/>
        </authorList>
    </citation>
    <scope>NUCLEOTIDE SEQUENCE [LARGE SCALE GENOMIC DNA]</scope>
    <source>
        <strain evidence="7 8">CH88_3T</strain>
    </source>
</reference>
<evidence type="ECO:0000313" key="7">
    <source>
        <dbReference type="EMBL" id="TYS61274.1"/>
    </source>
</evidence>
<dbReference type="PIRSF" id="PIRSF000103">
    <property type="entry name" value="HIBADH"/>
    <property type="match status" value="1"/>
</dbReference>
<proteinExistence type="inferred from homology"/>
<comment type="similarity">
    <text evidence="1">Belongs to the HIBADH-related family.</text>
</comment>
<evidence type="ECO:0000256" key="2">
    <source>
        <dbReference type="ARBA" id="ARBA00023002"/>
    </source>
</evidence>
<evidence type="ECO:0000256" key="1">
    <source>
        <dbReference type="ARBA" id="ARBA00009080"/>
    </source>
</evidence>
<dbReference type="InterPro" id="IPR036291">
    <property type="entry name" value="NAD(P)-bd_dom_sf"/>
</dbReference>
<evidence type="ECO:0000256" key="3">
    <source>
        <dbReference type="ARBA" id="ARBA00023027"/>
    </source>
</evidence>
<dbReference type="Proteomes" id="UP000323393">
    <property type="component" value="Unassembled WGS sequence"/>
</dbReference>
<dbReference type="SUPFAM" id="SSF48179">
    <property type="entry name" value="6-phosphogluconate dehydrogenase C-terminal domain-like"/>
    <property type="match status" value="1"/>
</dbReference>
<feature type="domain" description="3-hydroxyisobutyrate dehydrogenase-like NAD-binding" evidence="6">
    <location>
        <begin position="169"/>
        <end position="288"/>
    </location>
</feature>
<dbReference type="GO" id="GO:0016491">
    <property type="term" value="F:oxidoreductase activity"/>
    <property type="evidence" value="ECO:0007669"/>
    <property type="project" value="UniProtKB-KW"/>
</dbReference>
<dbReference type="Gene3D" id="1.10.1040.10">
    <property type="entry name" value="N-(1-d-carboxylethyl)-l-norvaline Dehydrogenase, domain 2"/>
    <property type="match status" value="1"/>
</dbReference>
<dbReference type="GO" id="GO:0050661">
    <property type="term" value="F:NADP binding"/>
    <property type="evidence" value="ECO:0007669"/>
    <property type="project" value="InterPro"/>
</dbReference>
<dbReference type="SUPFAM" id="SSF51735">
    <property type="entry name" value="NAD(P)-binding Rossmann-fold domains"/>
    <property type="match status" value="1"/>
</dbReference>
<accession>A0AA94WR70</accession>
<evidence type="ECO:0000256" key="4">
    <source>
        <dbReference type="PIRSR" id="PIRSR000103-1"/>
    </source>
</evidence>
<keyword evidence="2" id="KW-0560">Oxidoreductase</keyword>
<keyword evidence="3" id="KW-0520">NAD</keyword>
<comment type="caution">
    <text evidence="7">The sequence shown here is derived from an EMBL/GenBank/DDBJ whole genome shotgun (WGS) entry which is preliminary data.</text>
</comment>
<dbReference type="EMBL" id="VTEU01000001">
    <property type="protein sequence ID" value="TYS61274.1"/>
    <property type="molecule type" value="Genomic_DNA"/>
</dbReference>
<gene>
    <name evidence="7" type="ORF">FZC74_03090</name>
</gene>
<evidence type="ECO:0000259" key="5">
    <source>
        <dbReference type="Pfam" id="PF03446"/>
    </source>
</evidence>
<name>A0AA94WR70_9BACI</name>
<dbReference type="Pfam" id="PF14833">
    <property type="entry name" value="NAD_binding_11"/>
    <property type="match status" value="1"/>
</dbReference>
<sequence length="295" mass="31435">MNRELHKVAFVGTGVMGSSMARHLLDRGFEVSVFTRTREKAEGLVSHGAVWKPSAGEAARGADVVITMVGYPKDVEEIYLGDNGILPNAEKGAYLIDMTTSTPTLAKQIYLLAKERGLHSLDAPVSGGDIGAREARLTIMVGGDKEAFAACQPIFQALGKNIIHQGEAGAGQHTKMCNQIAIATNMIGVCEALAYAETAGLDPEDVLKSISSGAAGSWSLSILAPRIIAGNYEPGFFVKHFIKDMEIALDEADKMGLDVPGLSLAREMYVKLSASGEENSGTQALYKLFQKKSTN</sequence>
<dbReference type="RefSeq" id="WP_148964896.1">
    <property type="nucleotide sequence ID" value="NZ_VTEU01000001.1"/>
</dbReference>
<dbReference type="AlphaFoldDB" id="A0AA94WR70"/>
<organism evidence="7 8">
    <name type="scientific">Sutcliffiella horikoshii</name>
    <dbReference type="NCBI Taxonomy" id="79883"/>
    <lineage>
        <taxon>Bacteria</taxon>
        <taxon>Bacillati</taxon>
        <taxon>Bacillota</taxon>
        <taxon>Bacilli</taxon>
        <taxon>Bacillales</taxon>
        <taxon>Bacillaceae</taxon>
        <taxon>Sutcliffiella</taxon>
    </lineage>
</organism>
<dbReference type="InterPro" id="IPR008927">
    <property type="entry name" value="6-PGluconate_DH-like_C_sf"/>
</dbReference>
<dbReference type="InterPro" id="IPR029154">
    <property type="entry name" value="HIBADH-like_NADP-bd"/>
</dbReference>
<dbReference type="PANTHER" id="PTHR43060">
    <property type="entry name" value="3-HYDROXYISOBUTYRATE DEHYDROGENASE-LIKE 1, MITOCHONDRIAL-RELATED"/>
    <property type="match status" value="1"/>
</dbReference>
<protein>
    <submittedName>
        <fullName evidence="7">NAD(P)-dependent oxidoreductase</fullName>
    </submittedName>
</protein>
<dbReference type="InterPro" id="IPR006115">
    <property type="entry name" value="6PGDH_NADP-bd"/>
</dbReference>
<dbReference type="Pfam" id="PF03446">
    <property type="entry name" value="NAD_binding_2"/>
    <property type="match status" value="1"/>
</dbReference>